<comment type="similarity">
    <text evidence="3">Belongs to the methyltransferase superfamily. LCMT family.</text>
</comment>
<dbReference type="EC" id="2.1.1.290" evidence="5"/>
<evidence type="ECO:0000256" key="9">
    <source>
        <dbReference type="ARBA" id="ARBA00022691"/>
    </source>
</evidence>
<dbReference type="EC" id="2.3.1.231" evidence="4"/>
<dbReference type="Pfam" id="PF04072">
    <property type="entry name" value="LCM"/>
    <property type="match status" value="1"/>
</dbReference>
<keyword evidence="14" id="KW-1185">Reference proteome</keyword>
<dbReference type="GO" id="GO:0030488">
    <property type="term" value="P:tRNA methylation"/>
    <property type="evidence" value="ECO:0007669"/>
    <property type="project" value="TreeGrafter"/>
</dbReference>
<keyword evidence="9" id="KW-0949">S-adenosyl-L-methionine</keyword>
<dbReference type="InterPro" id="IPR029063">
    <property type="entry name" value="SAM-dependent_MTases_sf"/>
</dbReference>
<dbReference type="UniPathway" id="UPA00375"/>
<evidence type="ECO:0000256" key="11">
    <source>
        <dbReference type="ARBA" id="ARBA00029750"/>
    </source>
</evidence>
<evidence type="ECO:0000256" key="7">
    <source>
        <dbReference type="ARBA" id="ARBA00022603"/>
    </source>
</evidence>
<reference evidence="15" key="1">
    <citation type="submission" date="2025-08" db="UniProtKB">
        <authorList>
            <consortium name="RefSeq"/>
        </authorList>
    </citation>
    <scope>IDENTIFICATION</scope>
</reference>
<protein>
    <recommendedName>
        <fullName evidence="6">tRNA wybutosine-synthesizing protein 4</fullName>
        <ecNumber evidence="5">2.1.1.290</ecNumber>
        <ecNumber evidence="4">2.3.1.231</ecNumber>
    </recommendedName>
    <alternativeName>
        <fullName evidence="12">tRNA(Phe) (7-(3-amino-3-(methoxycarbonyl)propyl)wyosine(37)-N)-methoxycarbonyltransferase</fullName>
    </alternativeName>
    <alternativeName>
        <fullName evidence="11">tRNA(Phe) (7-(3-amino-3-carboxypropyl)wyosine(37)-O)-methyltransferase</fullName>
    </alternativeName>
</protein>
<evidence type="ECO:0000256" key="2">
    <source>
        <dbReference type="ARBA" id="ARBA00004797"/>
    </source>
</evidence>
<evidence type="ECO:0000313" key="14">
    <source>
        <dbReference type="Proteomes" id="UP000515154"/>
    </source>
</evidence>
<evidence type="ECO:0000256" key="8">
    <source>
        <dbReference type="ARBA" id="ARBA00022679"/>
    </source>
</evidence>
<dbReference type="InterPro" id="IPR011043">
    <property type="entry name" value="Gal_Oxase/kelch_b-propeller"/>
</dbReference>
<comment type="catalytic activity">
    <reaction evidence="1">
        <text>7-[(3S)-3-amino-3-carboxypropyl]wyosine(37) in tRNA(Phe) + S-adenosyl-L-methionine = 7-[(3S)-(3-amino-3-methoxycarbonyl)propyl]wyosine(37) in tRNA(Phe) + S-adenosyl-L-homocysteine</text>
        <dbReference type="Rhea" id="RHEA:36903"/>
        <dbReference type="Rhea" id="RHEA-COMP:10379"/>
        <dbReference type="Rhea" id="RHEA-COMP:11844"/>
        <dbReference type="ChEBI" id="CHEBI:57856"/>
        <dbReference type="ChEBI" id="CHEBI:59789"/>
        <dbReference type="ChEBI" id="CHEBI:73543"/>
        <dbReference type="ChEBI" id="CHEBI:74275"/>
        <dbReference type="EC" id="2.1.1.290"/>
    </reaction>
</comment>
<dbReference type="GO" id="GO:0031591">
    <property type="term" value="P:wybutosine biosynthetic process"/>
    <property type="evidence" value="ECO:0007669"/>
    <property type="project" value="TreeGrafter"/>
</dbReference>
<evidence type="ECO:0000256" key="3">
    <source>
        <dbReference type="ARBA" id="ARBA00010703"/>
    </source>
</evidence>
<dbReference type="PANTHER" id="PTHR46529">
    <property type="entry name" value="TRNA WYBUTOSINE-SYNTHESIZING PROTEIN 4"/>
    <property type="match status" value="1"/>
</dbReference>
<proteinExistence type="inferred from homology"/>
<dbReference type="SUPFAM" id="SSF50965">
    <property type="entry name" value="Galactose oxidase, central domain"/>
    <property type="match status" value="1"/>
</dbReference>
<organism evidence="14 15">
    <name type="scientific">Octopus sinensis</name>
    <name type="common">East Asian common octopus</name>
    <dbReference type="NCBI Taxonomy" id="2607531"/>
    <lineage>
        <taxon>Eukaryota</taxon>
        <taxon>Metazoa</taxon>
        <taxon>Spiralia</taxon>
        <taxon>Lophotrochozoa</taxon>
        <taxon>Mollusca</taxon>
        <taxon>Cephalopoda</taxon>
        <taxon>Coleoidea</taxon>
        <taxon>Octopodiformes</taxon>
        <taxon>Octopoda</taxon>
        <taxon>Incirrata</taxon>
        <taxon>Octopodidae</taxon>
        <taxon>Octopus</taxon>
    </lineage>
</organism>
<dbReference type="InterPro" id="IPR015915">
    <property type="entry name" value="Kelch-typ_b-propeller"/>
</dbReference>
<keyword evidence="10" id="KW-0819">tRNA processing</keyword>
<dbReference type="InterPro" id="IPR007213">
    <property type="entry name" value="Ppm1/Ppm2/Tcmp"/>
</dbReference>
<evidence type="ECO:0000256" key="13">
    <source>
        <dbReference type="ARBA" id="ARBA00049250"/>
    </source>
</evidence>
<dbReference type="Gene3D" id="3.40.50.150">
    <property type="entry name" value="Vaccinia Virus protein VP39"/>
    <property type="match status" value="1"/>
</dbReference>
<dbReference type="SUPFAM" id="SSF53335">
    <property type="entry name" value="S-adenosyl-L-methionine-dependent methyltransferases"/>
    <property type="match status" value="1"/>
</dbReference>
<accession>A0A6P7SU21</accession>
<evidence type="ECO:0000256" key="12">
    <source>
        <dbReference type="ARBA" id="ARBA00030847"/>
    </source>
</evidence>
<comment type="pathway">
    <text evidence="2">tRNA modification; wybutosine-tRNA(Phe) biosynthesis.</text>
</comment>
<evidence type="ECO:0000256" key="5">
    <source>
        <dbReference type="ARBA" id="ARBA00012779"/>
    </source>
</evidence>
<dbReference type="GO" id="GO:0008175">
    <property type="term" value="F:tRNA methyltransferase activity"/>
    <property type="evidence" value="ECO:0007669"/>
    <property type="project" value="TreeGrafter"/>
</dbReference>
<evidence type="ECO:0000256" key="1">
    <source>
        <dbReference type="ARBA" id="ARBA00001806"/>
    </source>
</evidence>
<dbReference type="AlphaFoldDB" id="A0A6P7SU21"/>
<evidence type="ECO:0000256" key="10">
    <source>
        <dbReference type="ARBA" id="ARBA00022694"/>
    </source>
</evidence>
<keyword evidence="8" id="KW-0808">Transferase</keyword>
<evidence type="ECO:0000313" key="15">
    <source>
        <dbReference type="RefSeq" id="XP_029641767.1"/>
    </source>
</evidence>
<gene>
    <name evidence="15" type="primary">LOC115216487</name>
</gene>
<dbReference type="Proteomes" id="UP000515154">
    <property type="component" value="Linkage group LG10"/>
</dbReference>
<dbReference type="PANTHER" id="PTHR46529:SF1">
    <property type="entry name" value="TRNA WYBUTOSINE-SYNTHESIZING PROTEIN 4"/>
    <property type="match status" value="1"/>
</dbReference>
<evidence type="ECO:0000256" key="4">
    <source>
        <dbReference type="ARBA" id="ARBA00012155"/>
    </source>
</evidence>
<dbReference type="Pfam" id="PF24681">
    <property type="entry name" value="Kelch_KLHDC2_KLHL20_DRC7"/>
    <property type="match status" value="1"/>
</dbReference>
<sequence>MDENTNRKRSKTVKSRSNTAVQGTNDCSIVSKSSMVKYGYFQDKFLSYFVAKESRRSPLIHRGYYIRSYAIDYFLKLFLRASNEISEKRQIISLGAGFDSAYFRLKSQGLLENCVFYEVDFLDVVKRKANSIRQTKELKELLIEDFDDKIHSPELSLVEIYSKDYVLIGVDLTQIKQLDQVLRLCHINYTCSTLILSECVLTYLPPSYSQAVIKWAVDCFSNAVFIDYEQINPDTAFGHFMQNHFKKTGSTLKCINTFPSLQSQTERFFRLGWEVYRCWDMNDIFFNLVSMTEKEDIERKELFDEFEGWHLVCSHYTIIWASIGSPNSYCHEVHQKIDTVYRSATIATKQTQINERAIQLLNSSETIMRFGHSCAVIPSGLLVIYGGFGMENSHHQRLSNISIVELKSWETVKISTSKFEKQTEVARMYHTSIVISPNTIFLFGGRTSPRKACQDAILINLEELTDSSSDLGSTTATHDEDEQILEPLKFDLRSSSYNMTFRKVKMYGEQPCARWRHTATAFQKNGHPQMIIYGGRTEQHIPLDDCYILDLNSWHWSKVDPCGSKPMGLHSHTSCLWKNRWLVLAGGLTKQLTPSKDIYLLDLYTFQLKALDVSGVLYPRYSHTAHVIGDNLFLVGGVNLEHFSPGIAVVNLQSGESQEFALTDQSETGEIIMLHGHQSEILNDEHLLIVGGGCNCFSFGTHLNKSMFLIDLKYFQINCNS</sequence>
<name>A0A6P7SU21_9MOLL</name>
<dbReference type="Gene3D" id="2.120.10.80">
    <property type="entry name" value="Kelch-type beta propeller"/>
    <property type="match status" value="2"/>
</dbReference>
<comment type="catalytic activity">
    <reaction evidence="13">
        <text>7-[(3S)-(3-amino-3-methoxycarbonyl)propyl]wyosine(37) in tRNA(Phe) + S-adenosyl-L-methionine + CO2 = wybutosine(37) in tRNA(Phe) + S-adenosyl-L-homocysteine + 2 H(+)</text>
        <dbReference type="Rhea" id="RHEA:37119"/>
        <dbReference type="Rhea" id="RHEA-COMP:11844"/>
        <dbReference type="Rhea" id="RHEA-COMP:11847"/>
        <dbReference type="ChEBI" id="CHEBI:15378"/>
        <dbReference type="ChEBI" id="CHEBI:16526"/>
        <dbReference type="ChEBI" id="CHEBI:57856"/>
        <dbReference type="ChEBI" id="CHEBI:59789"/>
        <dbReference type="ChEBI" id="CHEBI:73544"/>
        <dbReference type="ChEBI" id="CHEBI:74275"/>
        <dbReference type="EC" id="2.3.1.231"/>
    </reaction>
</comment>
<dbReference type="RefSeq" id="XP_029641767.1">
    <property type="nucleotide sequence ID" value="XM_029785907.2"/>
</dbReference>
<evidence type="ECO:0000256" key="6">
    <source>
        <dbReference type="ARBA" id="ARBA00018045"/>
    </source>
</evidence>
<keyword evidence="7" id="KW-0489">Methyltransferase</keyword>
<dbReference type="KEGG" id="osn:115216487"/>